<proteinExistence type="inferred from homology"/>
<dbReference type="Gene3D" id="3.20.20.140">
    <property type="entry name" value="Metal-dependent hydrolases"/>
    <property type="match status" value="1"/>
</dbReference>
<dbReference type="PANTHER" id="PTHR11113:SF14">
    <property type="entry name" value="N-ACETYLGLUCOSAMINE-6-PHOSPHATE DEACETYLASE"/>
    <property type="match status" value="1"/>
</dbReference>
<dbReference type="InterPro" id="IPR011059">
    <property type="entry name" value="Metal-dep_hydrolase_composite"/>
</dbReference>
<dbReference type="GO" id="GO:0008448">
    <property type="term" value="F:N-acetylglucosamine-6-phosphate deacetylase activity"/>
    <property type="evidence" value="ECO:0007669"/>
    <property type="project" value="TreeGrafter"/>
</dbReference>
<dbReference type="GO" id="GO:0006046">
    <property type="term" value="P:N-acetylglucosamine catabolic process"/>
    <property type="evidence" value="ECO:0007669"/>
    <property type="project" value="TreeGrafter"/>
</dbReference>
<gene>
    <name evidence="5" type="ORF">ERS370011_04136</name>
</gene>
<dbReference type="PANTHER" id="PTHR11113">
    <property type="entry name" value="N-ACETYLGLUCOSAMINE-6-PHOSPHATE DEACETYLASE"/>
    <property type="match status" value="1"/>
</dbReference>
<organism evidence="5 6">
    <name type="scientific">Bordetella pseudohinzii</name>
    <dbReference type="NCBI Taxonomy" id="1331258"/>
    <lineage>
        <taxon>Bacteria</taxon>
        <taxon>Pseudomonadati</taxon>
        <taxon>Pseudomonadota</taxon>
        <taxon>Betaproteobacteria</taxon>
        <taxon>Burkholderiales</taxon>
        <taxon>Alcaligenaceae</taxon>
        <taxon>Bordetella</taxon>
    </lineage>
</organism>
<dbReference type="InterPro" id="IPR023100">
    <property type="entry name" value="D-aminoacylase_insert_dom_sf"/>
</dbReference>
<evidence type="ECO:0000256" key="1">
    <source>
        <dbReference type="ARBA" id="ARBA00010716"/>
    </source>
</evidence>
<dbReference type="InterPro" id="IPR013108">
    <property type="entry name" value="Amidohydro_3"/>
</dbReference>
<dbReference type="Gene3D" id="2.30.40.10">
    <property type="entry name" value="Urease, subunit C, domain 1"/>
    <property type="match status" value="1"/>
</dbReference>
<feature type="domain" description="Amidohydrolase 3" evidence="4">
    <location>
        <begin position="81"/>
        <end position="287"/>
    </location>
</feature>
<dbReference type="EMBL" id="CYTV01000021">
    <property type="protein sequence ID" value="CUJ17813.1"/>
    <property type="molecule type" value="Genomic_DNA"/>
</dbReference>
<dbReference type="AlphaFoldDB" id="A0A0M7I636"/>
<evidence type="ECO:0000256" key="2">
    <source>
        <dbReference type="ARBA" id="ARBA00022801"/>
    </source>
</evidence>
<evidence type="ECO:0000313" key="5">
    <source>
        <dbReference type="EMBL" id="CUJ17813.1"/>
    </source>
</evidence>
<dbReference type="Gene3D" id="3.30.1490.130">
    <property type="entry name" value="D-aminoacylase. Domain 3"/>
    <property type="match status" value="1"/>
</dbReference>
<dbReference type="Pfam" id="PF07969">
    <property type="entry name" value="Amidohydro_3"/>
    <property type="match status" value="2"/>
</dbReference>
<accession>A0A0M7I636</accession>
<evidence type="ECO:0000313" key="6">
    <source>
        <dbReference type="Proteomes" id="UP000053096"/>
    </source>
</evidence>
<evidence type="ECO:0000259" key="4">
    <source>
        <dbReference type="Pfam" id="PF07969"/>
    </source>
</evidence>
<name>A0A0M7I636_9BORD</name>
<feature type="region of interest" description="Disordered" evidence="3">
    <location>
        <begin position="15"/>
        <end position="34"/>
    </location>
</feature>
<dbReference type="CDD" id="cd01297">
    <property type="entry name" value="D-aminoacylase"/>
    <property type="match status" value="1"/>
</dbReference>
<protein>
    <submittedName>
        <fullName evidence="5">N-acyl-D-glutamate deacylase</fullName>
        <ecNumber evidence="5">3.5.1.82</ecNumber>
    </submittedName>
</protein>
<dbReference type="Proteomes" id="UP000053096">
    <property type="component" value="Unassembled WGS sequence"/>
</dbReference>
<reference evidence="5 6" key="1">
    <citation type="submission" date="2015-09" db="EMBL/GenBank/DDBJ databases">
        <authorList>
            <person name="Jackson K.R."/>
            <person name="Lunt B.L."/>
            <person name="Fisher J.N.B."/>
            <person name="Gardner A.V."/>
            <person name="Bailey M.E."/>
            <person name="Deus L.M."/>
            <person name="Earl A.S."/>
            <person name="Gibby P.D."/>
            <person name="Hartmann K.A."/>
            <person name="Liu J.E."/>
            <person name="Manci A.M."/>
            <person name="Nielsen D.A."/>
            <person name="Solomon M.B."/>
            <person name="Breakwell D.P."/>
            <person name="Burnett S.H."/>
            <person name="Grose J.H."/>
        </authorList>
    </citation>
    <scope>NUCLEOTIDE SEQUENCE [LARGE SCALE GENOMIC DNA]</scope>
    <source>
        <strain evidence="5 6">2789STDY5608636</strain>
    </source>
</reference>
<dbReference type="GO" id="GO:0047421">
    <property type="term" value="F:N-acyl-D-glutamate deacylase activity"/>
    <property type="evidence" value="ECO:0007669"/>
    <property type="project" value="UniProtKB-EC"/>
</dbReference>
<dbReference type="EC" id="3.5.1.82" evidence="5"/>
<sequence>MDQLKQFSQIDGKADTAGRRLFRPPDTQMTPHSSDTADFIILGADLIDGSGAPRRRADLAVRGDRIIAIGQLGDMPAARRIDAQGRALAPGFIDVHGHDDLMFVEKPALPWKTSQGITTVVVGNCGVSGAPAPRPGNTAAALALLGETPLFADMAAYLAELERLRPMINVAALVGHANLRLAVMEDPAAAPSAQEQAAMEALLEQSLLAGAVGFSTGLAYEPGGRAQPAELHGLARVAASHRRLHTSHIRNEADAVEQAVEEVLEMGRATGCATVVSHHKCMMPANWGKSRATLASIDRARAQGLEVGLDIYPYPGSSTILIPERAELIDEIRITWSVPHPECSGRGLADIAREWGCDKTTAARRLLPAGAIYFAMDEAEVQRIFQHPACMVGSDGLPNDAHPHPRLWGSFTRVLGRFVREAGLMTLEAAVARMTGLPARVYGLSGRGELRVGAYADLVLFDPATVADRATWETPALPSVGVDGVWVNGQAVFPEPARGRPGRVLRRAAA</sequence>
<feature type="domain" description="Amidohydrolase 3" evidence="4">
    <location>
        <begin position="379"/>
        <end position="493"/>
    </location>
</feature>
<comment type="similarity">
    <text evidence="1">Belongs to the metallo-dependent hydrolases superfamily. NagA family.</text>
</comment>
<dbReference type="SUPFAM" id="SSF51338">
    <property type="entry name" value="Composite domain of metallo-dependent hydrolases"/>
    <property type="match status" value="1"/>
</dbReference>
<dbReference type="InterPro" id="IPR032466">
    <property type="entry name" value="Metal_Hydrolase"/>
</dbReference>
<evidence type="ECO:0000256" key="3">
    <source>
        <dbReference type="SAM" id="MobiDB-lite"/>
    </source>
</evidence>
<keyword evidence="2 5" id="KW-0378">Hydrolase</keyword>
<dbReference type="SUPFAM" id="SSF51556">
    <property type="entry name" value="Metallo-dependent hydrolases"/>
    <property type="match status" value="1"/>
</dbReference>